<keyword evidence="3" id="KW-1185">Reference proteome</keyword>
<evidence type="ECO:0000313" key="2">
    <source>
        <dbReference type="EMBL" id="KAG0471654.1"/>
    </source>
</evidence>
<dbReference type="EMBL" id="JADCNL010000008">
    <property type="protein sequence ID" value="KAG0470086.1"/>
    <property type="molecule type" value="Genomic_DNA"/>
</dbReference>
<comment type="caution">
    <text evidence="1">The sequence shown here is derived from an EMBL/GenBank/DDBJ whole genome shotgun (WGS) entry which is preliminary data.</text>
</comment>
<dbReference type="Proteomes" id="UP000639772">
    <property type="component" value="Unassembled WGS sequence"/>
</dbReference>
<reference evidence="3 4" key="1">
    <citation type="journal article" date="2020" name="Nat. Food">
        <title>A phased Vanilla planifolia genome enables genetic improvement of flavour and production.</title>
        <authorList>
            <person name="Hasing T."/>
            <person name="Tang H."/>
            <person name="Brym M."/>
            <person name="Khazi F."/>
            <person name="Huang T."/>
            <person name="Chambers A.H."/>
        </authorList>
    </citation>
    <scope>NUCLEOTIDE SEQUENCE [LARGE SCALE GENOMIC DNA]</scope>
    <source>
        <tissue evidence="1">Leaf</tissue>
    </source>
</reference>
<sequence length="52" mass="5852">MAVVDIWDVQGCAEIGGFLMDRSRPCLYTGRQEKDKCAVEPRQAASICEWFA</sequence>
<accession>A0A835QFV0</accession>
<evidence type="ECO:0000313" key="4">
    <source>
        <dbReference type="Proteomes" id="UP000639772"/>
    </source>
</evidence>
<dbReference type="AlphaFoldDB" id="A0A835QFV0"/>
<dbReference type="Proteomes" id="UP000636800">
    <property type="component" value="Unassembled WGS sequence"/>
</dbReference>
<proteinExistence type="predicted"/>
<name>A0A835QFV0_VANPL</name>
<dbReference type="EMBL" id="JADCNM010000008">
    <property type="protein sequence ID" value="KAG0471654.1"/>
    <property type="molecule type" value="Genomic_DNA"/>
</dbReference>
<organism evidence="1 3">
    <name type="scientific">Vanilla planifolia</name>
    <name type="common">Vanilla</name>
    <dbReference type="NCBI Taxonomy" id="51239"/>
    <lineage>
        <taxon>Eukaryota</taxon>
        <taxon>Viridiplantae</taxon>
        <taxon>Streptophyta</taxon>
        <taxon>Embryophyta</taxon>
        <taxon>Tracheophyta</taxon>
        <taxon>Spermatophyta</taxon>
        <taxon>Magnoliopsida</taxon>
        <taxon>Liliopsida</taxon>
        <taxon>Asparagales</taxon>
        <taxon>Orchidaceae</taxon>
        <taxon>Vanilloideae</taxon>
        <taxon>Vanilleae</taxon>
        <taxon>Vanilla</taxon>
    </lineage>
</organism>
<evidence type="ECO:0000313" key="1">
    <source>
        <dbReference type="EMBL" id="KAG0470086.1"/>
    </source>
</evidence>
<evidence type="ECO:0000313" key="3">
    <source>
        <dbReference type="Proteomes" id="UP000636800"/>
    </source>
</evidence>
<protein>
    <submittedName>
        <fullName evidence="1">Uncharacterized protein</fullName>
    </submittedName>
</protein>
<gene>
    <name evidence="2" type="ORF">HPP92_016200</name>
    <name evidence="1" type="ORF">HPP92_016786</name>
</gene>